<name>A0A5B7K1U2_PORTR</name>
<accession>A0A5B7K1U2</accession>
<dbReference type="AlphaFoldDB" id="A0A5B7K1U2"/>
<dbReference type="Proteomes" id="UP000324222">
    <property type="component" value="Unassembled WGS sequence"/>
</dbReference>
<evidence type="ECO:0000313" key="2">
    <source>
        <dbReference type="Proteomes" id="UP000324222"/>
    </source>
</evidence>
<sequence>MPVDAAPNLNQFRKLGAEHLCLGRTYLPLYSSMERKPNGPDVHASAVPKILIQDERCAAPRQHGRVDSAHQTRTTRGRRMVRVSGELGPQNYHACAAHRQR</sequence>
<gene>
    <name evidence="1" type="ORF">E2C01_098679</name>
</gene>
<organism evidence="1 2">
    <name type="scientific">Portunus trituberculatus</name>
    <name type="common">Swimming crab</name>
    <name type="synonym">Neptunus trituberculatus</name>
    <dbReference type="NCBI Taxonomy" id="210409"/>
    <lineage>
        <taxon>Eukaryota</taxon>
        <taxon>Metazoa</taxon>
        <taxon>Ecdysozoa</taxon>
        <taxon>Arthropoda</taxon>
        <taxon>Crustacea</taxon>
        <taxon>Multicrustacea</taxon>
        <taxon>Malacostraca</taxon>
        <taxon>Eumalacostraca</taxon>
        <taxon>Eucarida</taxon>
        <taxon>Decapoda</taxon>
        <taxon>Pleocyemata</taxon>
        <taxon>Brachyura</taxon>
        <taxon>Eubrachyura</taxon>
        <taxon>Portunoidea</taxon>
        <taxon>Portunidae</taxon>
        <taxon>Portuninae</taxon>
        <taxon>Portunus</taxon>
    </lineage>
</organism>
<comment type="caution">
    <text evidence="1">The sequence shown here is derived from an EMBL/GenBank/DDBJ whole genome shotgun (WGS) entry which is preliminary data.</text>
</comment>
<keyword evidence="2" id="KW-1185">Reference proteome</keyword>
<dbReference type="EMBL" id="VSRR010134428">
    <property type="protein sequence ID" value="MPD03061.1"/>
    <property type="molecule type" value="Genomic_DNA"/>
</dbReference>
<proteinExistence type="predicted"/>
<evidence type="ECO:0000313" key="1">
    <source>
        <dbReference type="EMBL" id="MPD03061.1"/>
    </source>
</evidence>
<reference evidence="1 2" key="1">
    <citation type="submission" date="2019-05" db="EMBL/GenBank/DDBJ databases">
        <title>Another draft genome of Portunus trituberculatus and its Hox gene families provides insights of decapod evolution.</title>
        <authorList>
            <person name="Jeong J.-H."/>
            <person name="Song I."/>
            <person name="Kim S."/>
            <person name="Choi T."/>
            <person name="Kim D."/>
            <person name="Ryu S."/>
            <person name="Kim W."/>
        </authorList>
    </citation>
    <scope>NUCLEOTIDE SEQUENCE [LARGE SCALE GENOMIC DNA]</scope>
    <source>
        <tissue evidence="1">Muscle</tissue>
    </source>
</reference>
<protein>
    <submittedName>
        <fullName evidence="1">Uncharacterized protein</fullName>
    </submittedName>
</protein>